<evidence type="ECO:0000259" key="2">
    <source>
        <dbReference type="Pfam" id="PF07290"/>
    </source>
</evidence>
<dbReference type="Pfam" id="PF21001">
    <property type="entry name" value="YqiJ_N"/>
    <property type="match status" value="1"/>
</dbReference>
<comment type="caution">
    <text evidence="4">The sequence shown here is derived from an EMBL/GenBank/DDBJ whole genome shotgun (WGS) entry which is preliminary data.</text>
</comment>
<dbReference type="EMBL" id="VCAO01000003">
    <property type="protein sequence ID" value="TMM48326.1"/>
    <property type="molecule type" value="Genomic_DNA"/>
</dbReference>
<dbReference type="Proteomes" id="UP000309668">
    <property type="component" value="Unassembled WGS sequence"/>
</dbReference>
<dbReference type="Pfam" id="PF07290">
    <property type="entry name" value="YqiJ_OB"/>
    <property type="match status" value="1"/>
</dbReference>
<keyword evidence="1" id="KW-0812">Transmembrane</keyword>
<accession>A0A5S3P5X1</accession>
<feature type="domain" description="Inner membrane protein YqiJ N-terminal" evidence="3">
    <location>
        <begin position="8"/>
        <end position="116"/>
    </location>
</feature>
<dbReference type="OrthoDB" id="7207054at2"/>
<evidence type="ECO:0000259" key="3">
    <source>
        <dbReference type="Pfam" id="PF21001"/>
    </source>
</evidence>
<feature type="domain" description="Inner membrane protein YqiJ OB-fold" evidence="2">
    <location>
        <begin position="139"/>
        <end position="201"/>
    </location>
</feature>
<feature type="transmembrane region" description="Helical" evidence="1">
    <location>
        <begin position="99"/>
        <end position="120"/>
    </location>
</feature>
<keyword evidence="1" id="KW-0472">Membrane</keyword>
<sequence>MTILEAYNMPFTAALILMVILAIVQLVGVADMFGDADVGFDSDIDGDGTISSGPIDGLFSLIGLGRVPLTVWLALYLGLFAGIGAGMQELAISLTGGPLNVWLAGVLAGAATLPITGMVAHPLGRLLPQDETSAVSTDTLLGRRAVITDGVARAGSPARARVNDIYGHPHHVMVQPHEDASELHSGDEILLVRRDGEQFYATALADRQLSPN</sequence>
<dbReference type="InterPro" id="IPR010840">
    <property type="entry name" value="YqiJ_OB"/>
</dbReference>
<feature type="transmembrane region" description="Helical" evidence="1">
    <location>
        <begin position="12"/>
        <end position="33"/>
    </location>
</feature>
<dbReference type="InterPro" id="IPR048376">
    <property type="entry name" value="YqiJ_N"/>
</dbReference>
<keyword evidence="5" id="KW-1185">Reference proteome</keyword>
<dbReference type="RefSeq" id="WP_138617899.1">
    <property type="nucleotide sequence ID" value="NZ_VCAO01000003.1"/>
</dbReference>
<name>A0A5S3P5X1_9SPHN</name>
<evidence type="ECO:0000313" key="4">
    <source>
        <dbReference type="EMBL" id="TMM48326.1"/>
    </source>
</evidence>
<dbReference type="AlphaFoldDB" id="A0A5S3P5X1"/>
<feature type="transmembrane region" description="Helical" evidence="1">
    <location>
        <begin position="69"/>
        <end position="87"/>
    </location>
</feature>
<evidence type="ECO:0000313" key="5">
    <source>
        <dbReference type="Proteomes" id="UP000309668"/>
    </source>
</evidence>
<keyword evidence="1" id="KW-1133">Transmembrane helix</keyword>
<gene>
    <name evidence="4" type="ORF">FEV51_08595</name>
</gene>
<protein>
    <submittedName>
        <fullName evidence="4">DUF1449 family protein</fullName>
    </submittedName>
</protein>
<proteinExistence type="predicted"/>
<reference evidence="4 5" key="1">
    <citation type="submission" date="2019-05" db="EMBL/GenBank/DDBJ databases">
        <title>Erythrobacter marisflavi sp. nov., isolated from isolated from water of an estuary environment.</title>
        <authorList>
            <person name="Yoon J.-H."/>
        </authorList>
    </citation>
    <scope>NUCLEOTIDE SEQUENCE [LARGE SCALE GENOMIC DNA]</scope>
    <source>
        <strain evidence="4 5">KEM-5</strain>
    </source>
</reference>
<organism evidence="4 5">
    <name type="scientific">Qipengyuania marisflavi</name>
    <dbReference type="NCBI Taxonomy" id="2486356"/>
    <lineage>
        <taxon>Bacteria</taxon>
        <taxon>Pseudomonadati</taxon>
        <taxon>Pseudomonadota</taxon>
        <taxon>Alphaproteobacteria</taxon>
        <taxon>Sphingomonadales</taxon>
        <taxon>Erythrobacteraceae</taxon>
        <taxon>Qipengyuania</taxon>
    </lineage>
</organism>
<evidence type="ECO:0000256" key="1">
    <source>
        <dbReference type="SAM" id="Phobius"/>
    </source>
</evidence>